<keyword evidence="7" id="KW-1185">Reference proteome</keyword>
<evidence type="ECO:0000259" key="5">
    <source>
        <dbReference type="PROSITE" id="PS50931"/>
    </source>
</evidence>
<evidence type="ECO:0000313" key="7">
    <source>
        <dbReference type="Proteomes" id="UP000603602"/>
    </source>
</evidence>
<proteinExistence type="inferred from homology"/>
<dbReference type="PANTHER" id="PTHR30537:SF5">
    <property type="entry name" value="HTH-TYPE TRANSCRIPTIONAL ACTIVATOR TTDR-RELATED"/>
    <property type="match status" value="1"/>
</dbReference>
<dbReference type="Gene3D" id="3.40.190.290">
    <property type="match status" value="1"/>
</dbReference>
<evidence type="ECO:0000256" key="4">
    <source>
        <dbReference type="ARBA" id="ARBA00023163"/>
    </source>
</evidence>
<evidence type="ECO:0000256" key="3">
    <source>
        <dbReference type="ARBA" id="ARBA00023125"/>
    </source>
</evidence>
<name>A0ABR9BDK5_9RHOO</name>
<accession>A0ABR9BDK5</accession>
<dbReference type="Gene3D" id="1.10.10.10">
    <property type="entry name" value="Winged helix-like DNA-binding domain superfamily/Winged helix DNA-binding domain"/>
    <property type="match status" value="1"/>
</dbReference>
<dbReference type="InterPro" id="IPR058163">
    <property type="entry name" value="LysR-type_TF_proteobact-type"/>
</dbReference>
<gene>
    <name evidence="6" type="ORF">IFO67_16210</name>
</gene>
<dbReference type="InterPro" id="IPR036390">
    <property type="entry name" value="WH_DNA-bd_sf"/>
</dbReference>
<feature type="domain" description="HTH lysR-type" evidence="5">
    <location>
        <begin position="1"/>
        <end position="59"/>
    </location>
</feature>
<evidence type="ECO:0000256" key="2">
    <source>
        <dbReference type="ARBA" id="ARBA00023015"/>
    </source>
</evidence>
<dbReference type="SUPFAM" id="SSF53850">
    <property type="entry name" value="Periplasmic binding protein-like II"/>
    <property type="match status" value="1"/>
</dbReference>
<dbReference type="PANTHER" id="PTHR30537">
    <property type="entry name" value="HTH-TYPE TRANSCRIPTIONAL REGULATOR"/>
    <property type="match status" value="1"/>
</dbReference>
<keyword evidence="4" id="KW-0804">Transcription</keyword>
<dbReference type="Pfam" id="PF00126">
    <property type="entry name" value="HTH_1"/>
    <property type="match status" value="1"/>
</dbReference>
<dbReference type="RefSeq" id="WP_187719175.1">
    <property type="nucleotide sequence ID" value="NZ_JACTAH010000002.1"/>
</dbReference>
<dbReference type="EMBL" id="JACYTO010000002">
    <property type="protein sequence ID" value="MBD8504435.1"/>
    <property type="molecule type" value="Genomic_DNA"/>
</dbReference>
<dbReference type="CDD" id="cd08422">
    <property type="entry name" value="PBP2_CrgA_like"/>
    <property type="match status" value="1"/>
</dbReference>
<dbReference type="InterPro" id="IPR036388">
    <property type="entry name" value="WH-like_DNA-bd_sf"/>
</dbReference>
<keyword evidence="3" id="KW-0238">DNA-binding</keyword>
<reference evidence="7" key="1">
    <citation type="submission" date="2023-07" db="EMBL/GenBank/DDBJ databases">
        <title>Thauera sp. CAU 1555 isolated from sand of Yaerae Beach.</title>
        <authorList>
            <person name="Kim W."/>
        </authorList>
    </citation>
    <scope>NUCLEOTIDE SEQUENCE [LARGE SCALE GENOMIC DNA]</scope>
    <source>
        <strain evidence="7">CAU 1555</strain>
    </source>
</reference>
<keyword evidence="2" id="KW-0805">Transcription regulation</keyword>
<comment type="caution">
    <text evidence="6">The sequence shown here is derived from an EMBL/GenBank/DDBJ whole genome shotgun (WGS) entry which is preliminary data.</text>
</comment>
<comment type="similarity">
    <text evidence="1">Belongs to the LysR transcriptional regulatory family.</text>
</comment>
<dbReference type="InterPro" id="IPR005119">
    <property type="entry name" value="LysR_subst-bd"/>
</dbReference>
<evidence type="ECO:0000313" key="6">
    <source>
        <dbReference type="EMBL" id="MBD8504435.1"/>
    </source>
</evidence>
<sequence length="315" mass="34513">MTWLPAWQSFVRVVEGGSMAAAARALGCTRAQISKQIAELERGFGARLFERSTRRLALTPAGEVFHQHALRALEAVANTELAVRNLGDTPRGILRVSATVSFGRHCVAPLLPAITAAHPELEIELILTDQLVDLVGDPIGPVDLALRMTRMPPEDAVARRVVSLRRVVCAAPAYLARHGTPRSPQELLQHRCMSYVLGDNKTWSLLDERGAEALVPVRSAINFNNADCMLDAVLAGHGIAILPTYLCHRELADGRLRTVLDGFEPNIVFGRDLYACYTPSRVRLPKVKVFLDALLREFQPVPPWERTPGGGLRGG</sequence>
<dbReference type="Pfam" id="PF03466">
    <property type="entry name" value="LysR_substrate"/>
    <property type="match status" value="1"/>
</dbReference>
<dbReference type="SUPFAM" id="SSF46785">
    <property type="entry name" value="Winged helix' DNA-binding domain"/>
    <property type="match status" value="1"/>
</dbReference>
<organism evidence="6 7">
    <name type="scientific">Thauera sedimentorum</name>
    <dbReference type="NCBI Taxonomy" id="2767595"/>
    <lineage>
        <taxon>Bacteria</taxon>
        <taxon>Pseudomonadati</taxon>
        <taxon>Pseudomonadota</taxon>
        <taxon>Betaproteobacteria</taxon>
        <taxon>Rhodocyclales</taxon>
        <taxon>Zoogloeaceae</taxon>
        <taxon>Thauera</taxon>
    </lineage>
</organism>
<dbReference type="InterPro" id="IPR000847">
    <property type="entry name" value="LysR_HTH_N"/>
</dbReference>
<dbReference type="Proteomes" id="UP000603602">
    <property type="component" value="Unassembled WGS sequence"/>
</dbReference>
<protein>
    <submittedName>
        <fullName evidence="6">LysR family transcriptional regulator</fullName>
    </submittedName>
</protein>
<evidence type="ECO:0000256" key="1">
    <source>
        <dbReference type="ARBA" id="ARBA00009437"/>
    </source>
</evidence>
<dbReference type="PROSITE" id="PS50931">
    <property type="entry name" value="HTH_LYSR"/>
    <property type="match status" value="1"/>
</dbReference>